<comment type="caution">
    <text evidence="2">The sequence shown here is derived from an EMBL/GenBank/DDBJ whole genome shotgun (WGS) entry which is preliminary data.</text>
</comment>
<sequence length="610" mass="67654">MFRGTVTAALLYLSTIGVAQAETIQIWCGNDLFKVDTKRNTLERAGRLNRISWIFDGEWIRMTFASGTDRLAFSSKNGYVIQNGKQINAGCKFTNPEALTRIKIAPTANLRLEFITLAEPKRKLVQDLMSLNGYYKSTIDGLWGTGTEKALVNYKDYVEGITGRRYQIETPIGASQYLQAVIQLSYEGDEGEECDGCEEAMTAWPSVDCDKATTLDERAICAAPTLAELDNILNVAFRQVLQNRGQHTAQIVVRLHLDRRRQCGANAICIEKVQRDAIRRLIALGAQVTVTLDASAQTASAKVSEASKPEPFVYIKHEEANYILASIEQFAAESPGELTIDFVINLDSLRQAAKGAWSDQKAKKFEAGLKGIGATPALANRIASVRADFVREQTERQTRASAALKEKLGKLKAWVLNNATSENALNIAQFLKRNEEVLSRDNYEEILRTTERADLFLTMVAPKEQTTLVEAPTAAEAPTEESVEKPEIRVTFTIYEAQTTLGDAFEQYSAQKGQILLPVRLVFRPEKDTILITPSDLHIELGTDAGARYMVNKLATLSLAAQQGISPATDMAAWAPGDEIFLVFEIPRLNAVPKTVHMNSDRFKFKITQE</sequence>
<accession>A0A1L9P2D2</accession>
<organism evidence="2 3">
    <name type="scientific">Planktotalea frisia</name>
    <dbReference type="NCBI Taxonomy" id="696762"/>
    <lineage>
        <taxon>Bacteria</taxon>
        <taxon>Pseudomonadati</taxon>
        <taxon>Pseudomonadota</taxon>
        <taxon>Alphaproteobacteria</taxon>
        <taxon>Rhodobacterales</taxon>
        <taxon>Paracoccaceae</taxon>
        <taxon>Planktotalea</taxon>
    </lineage>
</organism>
<dbReference type="STRING" id="696762.PFRI_01830"/>
<gene>
    <name evidence="2" type="ORF">PFRI_01830</name>
</gene>
<keyword evidence="3" id="KW-1185">Reference proteome</keyword>
<evidence type="ECO:0000256" key="1">
    <source>
        <dbReference type="SAM" id="SignalP"/>
    </source>
</evidence>
<evidence type="ECO:0008006" key="4">
    <source>
        <dbReference type="Google" id="ProtNLM"/>
    </source>
</evidence>
<proteinExistence type="predicted"/>
<feature type="signal peptide" evidence="1">
    <location>
        <begin position="1"/>
        <end position="21"/>
    </location>
</feature>
<dbReference type="RefSeq" id="WP_072628889.1">
    <property type="nucleotide sequence ID" value="NZ_MLCB01000014.1"/>
</dbReference>
<name>A0A1L9P2D2_9RHOB</name>
<dbReference type="EMBL" id="MLCB01000014">
    <property type="protein sequence ID" value="OJI95574.1"/>
    <property type="molecule type" value="Genomic_DNA"/>
</dbReference>
<feature type="chain" id="PRO_5013086648" description="Peptidoglycan binding domain protein" evidence="1">
    <location>
        <begin position="22"/>
        <end position="610"/>
    </location>
</feature>
<reference evidence="2 3" key="1">
    <citation type="submission" date="2016-10" db="EMBL/GenBank/DDBJ databases">
        <title>Genome sequence of Planktotalea frisia SH6-1.</title>
        <authorList>
            <person name="Poehlein A."/>
            <person name="Bakenhus I."/>
            <person name="Voget S."/>
            <person name="Brinkhoff T."/>
            <person name="Simon M."/>
        </authorList>
    </citation>
    <scope>NUCLEOTIDE SEQUENCE [LARGE SCALE GENOMIC DNA]</scope>
    <source>
        <strain evidence="2 3">SH6-1</strain>
    </source>
</reference>
<dbReference type="OrthoDB" id="5565855at2"/>
<dbReference type="Proteomes" id="UP000184514">
    <property type="component" value="Unassembled WGS sequence"/>
</dbReference>
<dbReference type="AlphaFoldDB" id="A0A1L9P2D2"/>
<evidence type="ECO:0000313" key="3">
    <source>
        <dbReference type="Proteomes" id="UP000184514"/>
    </source>
</evidence>
<protein>
    <recommendedName>
        <fullName evidence="4">Peptidoglycan binding domain protein</fullName>
    </recommendedName>
</protein>
<keyword evidence="1" id="KW-0732">Signal</keyword>
<evidence type="ECO:0000313" key="2">
    <source>
        <dbReference type="EMBL" id="OJI95574.1"/>
    </source>
</evidence>